<comment type="caution">
    <text evidence="2">The sequence shown here is derived from an EMBL/GenBank/DDBJ whole genome shotgun (WGS) entry which is preliminary data.</text>
</comment>
<evidence type="ECO:0000313" key="3">
    <source>
        <dbReference type="Proteomes" id="UP001281761"/>
    </source>
</evidence>
<evidence type="ECO:0000256" key="1">
    <source>
        <dbReference type="SAM" id="MobiDB-lite"/>
    </source>
</evidence>
<dbReference type="EMBL" id="JARBJD010000248">
    <property type="protein sequence ID" value="KAK2945754.1"/>
    <property type="molecule type" value="Genomic_DNA"/>
</dbReference>
<evidence type="ECO:0000313" key="2">
    <source>
        <dbReference type="EMBL" id="KAK2945754.1"/>
    </source>
</evidence>
<proteinExistence type="predicted"/>
<dbReference type="Proteomes" id="UP001281761">
    <property type="component" value="Unassembled WGS sequence"/>
</dbReference>
<organism evidence="2 3">
    <name type="scientific">Blattamonas nauphoetae</name>
    <dbReference type="NCBI Taxonomy" id="2049346"/>
    <lineage>
        <taxon>Eukaryota</taxon>
        <taxon>Metamonada</taxon>
        <taxon>Preaxostyla</taxon>
        <taxon>Oxymonadida</taxon>
        <taxon>Blattamonas</taxon>
    </lineage>
</organism>
<protein>
    <recommendedName>
        <fullName evidence="4">SPRY domain-containing protein</fullName>
    </recommendedName>
</protein>
<keyword evidence="3" id="KW-1185">Reference proteome</keyword>
<accession>A0ABQ9X1X3</accession>
<name>A0ABQ9X1X3_9EUKA</name>
<sequence length="430" mass="49690">MVQKKATIDTSIEELERGLSQPEIVVNSRVWQNIPIVMRDCDVREERNMRKMERLMQLILQILNECLKNDIPLINRRMLHSSLSTLKPSPTLPKPMRVCIGQCLLSLDSFEDGPFVLVDSNELKSMEEVNRLLAEQNTSFEQSYAEFERRSSEMTRHKNELEKRIKDLQQELTVEKRIAEEKTRQAEEAKRRAEEQKGQAEREKEKLSDEVKRTVKELGEAREGKAKSEREKREMAEKMEQMKATMPTAWVGTDSLQTLDRTAHRLTPTTLTQIIKLEKIDEWRTSFTVPFDEGEWELKIRGNYTSWRVSVFFPLLIFSVLGFIRHPLPENATQKSCGAYFGGIGGHFSLWKGGMFKAGKDFKPEGTNKKCDRVGQTAAIRVNMTTREARLFVDDEEQPGIFPDIPSPLCLGITTRLQNASVEVLWLKRR</sequence>
<feature type="region of interest" description="Disordered" evidence="1">
    <location>
        <begin position="177"/>
        <end position="232"/>
    </location>
</feature>
<evidence type="ECO:0008006" key="4">
    <source>
        <dbReference type="Google" id="ProtNLM"/>
    </source>
</evidence>
<reference evidence="2 3" key="1">
    <citation type="journal article" date="2022" name="bioRxiv">
        <title>Genomics of Preaxostyla Flagellates Illuminates Evolutionary Transitions and the Path Towards Mitochondrial Loss.</title>
        <authorList>
            <person name="Novak L.V.F."/>
            <person name="Treitli S.C."/>
            <person name="Pyrih J."/>
            <person name="Halakuc P."/>
            <person name="Pipaliya S.V."/>
            <person name="Vacek V."/>
            <person name="Brzon O."/>
            <person name="Soukal P."/>
            <person name="Eme L."/>
            <person name="Dacks J.B."/>
            <person name="Karnkowska A."/>
            <person name="Elias M."/>
            <person name="Hampl V."/>
        </authorList>
    </citation>
    <scope>NUCLEOTIDE SEQUENCE [LARGE SCALE GENOMIC DNA]</scope>
    <source>
        <strain evidence="2">NAU3</strain>
        <tissue evidence="2">Gut</tissue>
    </source>
</reference>
<gene>
    <name evidence="2" type="ORF">BLNAU_19310</name>
</gene>